<dbReference type="EMBL" id="MH580273">
    <property type="protein sequence ID" value="AXY63911.1"/>
    <property type="molecule type" value="Genomic_DNA"/>
</dbReference>
<comment type="similarity">
    <text evidence="3 18">Belongs to the complex I subunit 2 family.</text>
</comment>
<feature type="domain" description="NADH:quinone oxidoreductase/Mrp antiporter transmembrane" evidence="19">
    <location>
        <begin position="27"/>
        <end position="283"/>
    </location>
</feature>
<feature type="transmembrane region" description="Helical" evidence="18">
    <location>
        <begin position="239"/>
        <end position="260"/>
    </location>
</feature>
<reference evidence="20" key="1">
    <citation type="journal article" date="2018" name="Int. J. Biol. Macromol.">
        <title>Comparative analysis of mitochondrial genomes of the superfamily Grylloidea (Insecta, Orthoptera) reveals phylogenetic distribution of gene rearrangements.</title>
        <authorList>
            <person name="Ma C."/>
            <person name="Li J."/>
        </authorList>
    </citation>
    <scope>NUCLEOTIDE SEQUENCE</scope>
</reference>
<keyword evidence="9 18" id="KW-0999">Mitochondrion inner membrane</keyword>
<evidence type="ECO:0000256" key="5">
    <source>
        <dbReference type="ARBA" id="ARBA00021008"/>
    </source>
</evidence>
<evidence type="ECO:0000313" key="20">
    <source>
        <dbReference type="EMBL" id="AXY63911.1"/>
    </source>
</evidence>
<evidence type="ECO:0000256" key="11">
    <source>
        <dbReference type="ARBA" id="ARBA00022982"/>
    </source>
</evidence>
<evidence type="ECO:0000256" key="3">
    <source>
        <dbReference type="ARBA" id="ARBA00007012"/>
    </source>
</evidence>
<feature type="transmembrane region" description="Helical" evidence="18">
    <location>
        <begin position="7"/>
        <end position="26"/>
    </location>
</feature>
<evidence type="ECO:0000256" key="8">
    <source>
        <dbReference type="ARBA" id="ARBA00022692"/>
    </source>
</evidence>
<organism evidence="20">
    <name type="scientific">Meloimorpha japonica</name>
    <dbReference type="NCBI Taxonomy" id="1109092"/>
    <lineage>
        <taxon>Eukaryota</taxon>
        <taxon>Metazoa</taxon>
        <taxon>Ecdysozoa</taxon>
        <taxon>Arthropoda</taxon>
        <taxon>Hexapoda</taxon>
        <taxon>Insecta</taxon>
        <taxon>Pterygota</taxon>
        <taxon>Neoptera</taxon>
        <taxon>Polyneoptera</taxon>
        <taxon>Orthoptera</taxon>
        <taxon>Ensifera</taxon>
        <taxon>Gryllidea</taxon>
        <taxon>Grylloidea</taxon>
        <taxon>Phalangopsidae</taxon>
        <taxon>Cachoplistinae</taxon>
        <taxon>Meloimorpha</taxon>
    </lineage>
</organism>
<keyword evidence="13 18" id="KW-0520">NAD</keyword>
<evidence type="ECO:0000256" key="2">
    <source>
        <dbReference type="ARBA" id="ARBA00004448"/>
    </source>
</evidence>
<comment type="function">
    <text evidence="1">Core subunit of the mitochondrial membrane respiratory chain NADH dehydrogenase (Complex I) that is believed to belong to the minimal assembly required for catalysis. Complex I functions in the transfer of electrons from NADH to the respiratory chain. The immediate electron acceptor for the enzyme is believed to be ubiquinone.</text>
</comment>
<dbReference type="EC" id="7.1.1.2" evidence="4 18"/>
<keyword evidence="12 18" id="KW-1133">Transmembrane helix</keyword>
<evidence type="ECO:0000256" key="10">
    <source>
        <dbReference type="ARBA" id="ARBA00022967"/>
    </source>
</evidence>
<keyword evidence="16 18" id="KW-0472">Membrane</keyword>
<keyword evidence="8 18" id="KW-0812">Transmembrane</keyword>
<dbReference type="AlphaFoldDB" id="A0A385I1X7"/>
<dbReference type="GO" id="GO:0008137">
    <property type="term" value="F:NADH dehydrogenase (ubiquinone) activity"/>
    <property type="evidence" value="ECO:0007669"/>
    <property type="project" value="UniProtKB-EC"/>
</dbReference>
<proteinExistence type="inferred from homology"/>
<feature type="transmembrane region" description="Helical" evidence="18">
    <location>
        <begin position="95"/>
        <end position="116"/>
    </location>
</feature>
<keyword evidence="11 18" id="KW-0249">Electron transport</keyword>
<keyword evidence="6" id="KW-0813">Transport</keyword>
<feature type="transmembrane region" description="Helical" evidence="18">
    <location>
        <begin position="63"/>
        <end position="83"/>
    </location>
</feature>
<sequence length="339" mass="39015">MFNILINPSKILFLITLLMGTMMSISSNSWPAMWMGLEINMLSFIPLMMTPNHLSSSESSMKYFLIQAMASSMFLMFIILSFFKMNYMIHMHYYIQTITSMTLLIKMGAAPFHMWFPIVMEGLSWNNCLLLMTWQKIAPMVMLLTIHPNMTIMYLSIILSITVGSIGGLNQTSTRKIMAYSSINHIGWMLMAMSLSSSLWLIYFLIYMIVSSSMLVFFSKLSNFHFNQLPLNSSMSGKIKMMIMLNMLSLGGLPPMLGFIPKWLIIQSCNHQPIVIFMVLMSLITLFYYMRLMMSMLMLNFTQLKWSLVNKTNITYIIPAMTIVSTAGFTLFPIIYLFP</sequence>
<evidence type="ECO:0000256" key="6">
    <source>
        <dbReference type="ARBA" id="ARBA00022448"/>
    </source>
</evidence>
<feature type="transmembrane region" description="Helical" evidence="18">
    <location>
        <begin position="152"/>
        <end position="170"/>
    </location>
</feature>
<evidence type="ECO:0000256" key="13">
    <source>
        <dbReference type="ARBA" id="ARBA00023027"/>
    </source>
</evidence>
<comment type="catalytic activity">
    <reaction evidence="17 18">
        <text>a ubiquinone + NADH + 5 H(+)(in) = a ubiquinol + NAD(+) + 4 H(+)(out)</text>
        <dbReference type="Rhea" id="RHEA:29091"/>
        <dbReference type="Rhea" id="RHEA-COMP:9565"/>
        <dbReference type="Rhea" id="RHEA-COMP:9566"/>
        <dbReference type="ChEBI" id="CHEBI:15378"/>
        <dbReference type="ChEBI" id="CHEBI:16389"/>
        <dbReference type="ChEBI" id="CHEBI:17976"/>
        <dbReference type="ChEBI" id="CHEBI:57540"/>
        <dbReference type="ChEBI" id="CHEBI:57945"/>
        <dbReference type="EC" id="7.1.1.2"/>
    </reaction>
</comment>
<protein>
    <recommendedName>
        <fullName evidence="5 18">NADH-ubiquinone oxidoreductase chain 2</fullName>
        <ecNumber evidence="4 18">7.1.1.2</ecNumber>
    </recommendedName>
</protein>
<dbReference type="Pfam" id="PF00361">
    <property type="entry name" value="Proton_antipo_M"/>
    <property type="match status" value="1"/>
</dbReference>
<evidence type="ECO:0000256" key="4">
    <source>
        <dbReference type="ARBA" id="ARBA00012944"/>
    </source>
</evidence>
<accession>A0A385I1X7</accession>
<dbReference type="InterPro" id="IPR001750">
    <property type="entry name" value="ND/Mrp_TM"/>
</dbReference>
<evidence type="ECO:0000256" key="16">
    <source>
        <dbReference type="ARBA" id="ARBA00023136"/>
    </source>
</evidence>
<evidence type="ECO:0000259" key="19">
    <source>
        <dbReference type="Pfam" id="PF00361"/>
    </source>
</evidence>
<dbReference type="PANTHER" id="PTHR46552:SF1">
    <property type="entry name" value="NADH-UBIQUINONE OXIDOREDUCTASE CHAIN 2"/>
    <property type="match status" value="1"/>
</dbReference>
<keyword evidence="7 18" id="KW-0679">Respiratory chain</keyword>
<gene>
    <name evidence="20" type="primary">nad2</name>
</gene>
<evidence type="ECO:0000256" key="7">
    <source>
        <dbReference type="ARBA" id="ARBA00022660"/>
    </source>
</evidence>
<evidence type="ECO:0000256" key="12">
    <source>
        <dbReference type="ARBA" id="ARBA00022989"/>
    </source>
</evidence>
<dbReference type="InterPro" id="IPR050175">
    <property type="entry name" value="Complex_I_Subunit_2"/>
</dbReference>
<feature type="transmembrane region" description="Helical" evidence="18">
    <location>
        <begin position="313"/>
        <end position="338"/>
    </location>
</feature>
<dbReference type="PANTHER" id="PTHR46552">
    <property type="entry name" value="NADH-UBIQUINONE OXIDOREDUCTASE CHAIN 2"/>
    <property type="match status" value="1"/>
</dbReference>
<comment type="function">
    <text evidence="18">Core subunit of the mitochondrial membrane respiratory chain NADH dehydrogenase (Complex I) which catalyzes electron transfer from NADH through the respiratory chain, using ubiquinone as an electron acceptor. Essential for the catalytic activity and assembly of complex I.</text>
</comment>
<keyword evidence="14 18" id="KW-0830">Ubiquinone</keyword>
<evidence type="ECO:0000256" key="18">
    <source>
        <dbReference type="RuleBase" id="RU003403"/>
    </source>
</evidence>
<evidence type="ECO:0000256" key="9">
    <source>
        <dbReference type="ARBA" id="ARBA00022792"/>
    </source>
</evidence>
<dbReference type="GO" id="GO:0006120">
    <property type="term" value="P:mitochondrial electron transport, NADH to ubiquinone"/>
    <property type="evidence" value="ECO:0007669"/>
    <property type="project" value="InterPro"/>
</dbReference>
<dbReference type="InterPro" id="IPR003917">
    <property type="entry name" value="NADH_UbQ_OxRdtase_chain2"/>
</dbReference>
<comment type="subcellular location">
    <subcellularLocation>
        <location evidence="2 18">Mitochondrion inner membrane</location>
        <topology evidence="2 18">Multi-pass membrane protein</topology>
    </subcellularLocation>
</comment>
<dbReference type="GO" id="GO:0005743">
    <property type="term" value="C:mitochondrial inner membrane"/>
    <property type="evidence" value="ECO:0007669"/>
    <property type="project" value="UniProtKB-SubCell"/>
</dbReference>
<evidence type="ECO:0000256" key="1">
    <source>
        <dbReference type="ARBA" id="ARBA00003257"/>
    </source>
</evidence>
<evidence type="ECO:0000256" key="14">
    <source>
        <dbReference type="ARBA" id="ARBA00023075"/>
    </source>
</evidence>
<feature type="transmembrane region" description="Helical" evidence="18">
    <location>
        <begin position="272"/>
        <end position="292"/>
    </location>
</feature>
<name>A0A385I1X7_9ORTH</name>
<evidence type="ECO:0000256" key="15">
    <source>
        <dbReference type="ARBA" id="ARBA00023128"/>
    </source>
</evidence>
<keyword evidence="10 18" id="KW-1278">Translocase</keyword>
<keyword evidence="15 18" id="KW-0496">Mitochondrion</keyword>
<dbReference type="PRINTS" id="PR01436">
    <property type="entry name" value="NADHDHGNASE2"/>
</dbReference>
<feature type="transmembrane region" description="Helical" evidence="18">
    <location>
        <begin position="200"/>
        <end position="218"/>
    </location>
</feature>
<evidence type="ECO:0000256" key="17">
    <source>
        <dbReference type="ARBA" id="ARBA00049551"/>
    </source>
</evidence>
<geneLocation type="mitochondrion" evidence="20"/>